<keyword evidence="3" id="KW-1185">Reference proteome</keyword>
<evidence type="ECO:0000259" key="1">
    <source>
        <dbReference type="PROSITE" id="PS51186"/>
    </source>
</evidence>
<dbReference type="EMBL" id="FOSL01000005">
    <property type="protein sequence ID" value="SFK32984.1"/>
    <property type="molecule type" value="Genomic_DNA"/>
</dbReference>
<dbReference type="Pfam" id="PF00583">
    <property type="entry name" value="Acetyltransf_1"/>
    <property type="match status" value="1"/>
</dbReference>
<keyword evidence="2" id="KW-0808">Transferase</keyword>
<dbReference type="OrthoDB" id="7585366at2"/>
<dbReference type="GO" id="GO:0016747">
    <property type="term" value="F:acyltransferase activity, transferring groups other than amino-acyl groups"/>
    <property type="evidence" value="ECO:0007669"/>
    <property type="project" value="InterPro"/>
</dbReference>
<dbReference type="Gene3D" id="3.40.630.30">
    <property type="match status" value="1"/>
</dbReference>
<name>A0A1I3YMD1_9HYPH</name>
<dbReference type="Proteomes" id="UP000323300">
    <property type="component" value="Unassembled WGS sequence"/>
</dbReference>
<dbReference type="InterPro" id="IPR016181">
    <property type="entry name" value="Acyl_CoA_acyltransferase"/>
</dbReference>
<reference evidence="2 3" key="1">
    <citation type="submission" date="2016-10" db="EMBL/GenBank/DDBJ databases">
        <authorList>
            <person name="Varghese N."/>
            <person name="Submissions S."/>
        </authorList>
    </citation>
    <scope>NUCLEOTIDE SEQUENCE [LARGE SCALE GENOMIC DNA]</scope>
    <source>
        <strain evidence="2 3">DSM 21822</strain>
    </source>
</reference>
<dbReference type="PROSITE" id="PS51186">
    <property type="entry name" value="GNAT"/>
    <property type="match status" value="1"/>
</dbReference>
<dbReference type="InterPro" id="IPR000182">
    <property type="entry name" value="GNAT_dom"/>
</dbReference>
<sequence length="151" mass="17408">MVQHPEFDVRRARRNEFAFAEKIYINSMRPLMTELGSWNEVERSAALRRSFKADDVNIISLNGTDIGWMQVSERDTDYNLAQIHLIEEYCGQGIGTRLITELLERARSEGRTVSLAVVRTNRAIGLYERLGFRVIDPDATPIFDMVWEPDS</sequence>
<proteinExistence type="predicted"/>
<dbReference type="CDD" id="cd04301">
    <property type="entry name" value="NAT_SF"/>
    <property type="match status" value="1"/>
</dbReference>
<dbReference type="AlphaFoldDB" id="A0A1I3YMD1"/>
<feature type="domain" description="N-acetyltransferase" evidence="1">
    <location>
        <begin position="7"/>
        <end position="151"/>
    </location>
</feature>
<gene>
    <name evidence="2" type="ORF">SAMN04488498_10539</name>
</gene>
<evidence type="ECO:0000313" key="3">
    <source>
        <dbReference type="Proteomes" id="UP000323300"/>
    </source>
</evidence>
<protein>
    <submittedName>
        <fullName evidence="2">Acetyltransferase (GNAT) family protein</fullName>
    </submittedName>
</protein>
<organism evidence="2 3">
    <name type="scientific">Neomesorhizobium albiziae</name>
    <dbReference type="NCBI Taxonomy" id="335020"/>
    <lineage>
        <taxon>Bacteria</taxon>
        <taxon>Pseudomonadati</taxon>
        <taxon>Pseudomonadota</taxon>
        <taxon>Alphaproteobacteria</taxon>
        <taxon>Hyphomicrobiales</taxon>
        <taxon>Phyllobacteriaceae</taxon>
        <taxon>Neomesorhizobium</taxon>
    </lineage>
</organism>
<accession>A0A1I3YMD1</accession>
<evidence type="ECO:0000313" key="2">
    <source>
        <dbReference type="EMBL" id="SFK32984.1"/>
    </source>
</evidence>
<dbReference type="SUPFAM" id="SSF55729">
    <property type="entry name" value="Acyl-CoA N-acyltransferases (Nat)"/>
    <property type="match status" value="1"/>
</dbReference>